<dbReference type="Proteomes" id="UP001224325">
    <property type="component" value="Chromosome"/>
</dbReference>
<name>A0AAU7EDE2_9FLAO</name>
<dbReference type="KEGG" id="mlil:QLS71_015310"/>
<feature type="transmembrane region" description="Helical" evidence="1">
    <location>
        <begin position="115"/>
        <end position="133"/>
    </location>
</feature>
<gene>
    <name evidence="2" type="ORF">QLS71_015310</name>
</gene>
<accession>A0AAU7EDE2</accession>
<evidence type="ECO:0000313" key="2">
    <source>
        <dbReference type="EMBL" id="XBL13678.1"/>
    </source>
</evidence>
<evidence type="ECO:0000313" key="3">
    <source>
        <dbReference type="Proteomes" id="UP001224325"/>
    </source>
</evidence>
<feature type="transmembrane region" description="Helical" evidence="1">
    <location>
        <begin position="71"/>
        <end position="94"/>
    </location>
</feature>
<reference evidence="2" key="1">
    <citation type="submission" date="2024-04" db="EMBL/GenBank/DDBJ databases">
        <title>Mariniflexile litorale, isolated from the shallow sediments of the Sea of Japan.</title>
        <authorList>
            <person name="Romanenko L."/>
            <person name="Isaeva M."/>
        </authorList>
    </citation>
    <scope>NUCLEOTIDE SEQUENCE [LARGE SCALE GENOMIC DNA]</scope>
    <source>
        <strain evidence="2">KMM 9835</strain>
    </source>
</reference>
<sequence>MTKQYTELKKLKSDFTINEIGKFQFYSGIAIGIGFSLIFNSLFRVFLKICNVGEIITDLSWSNFYTYEFSIYYLTLIGFTSVGFSFCFTTYLWMSKPFATNRKKNIRLRMAQTNTIWILFGTLFFLLRLFWFFAGVDLTIEKDFAYLGFMFPIFIYLYCWNLISDIYKSKKPFLLTSLIVIFVGIILSGI</sequence>
<protein>
    <submittedName>
        <fullName evidence="2">Uncharacterized protein</fullName>
    </submittedName>
</protein>
<dbReference type="RefSeq" id="WP_348636562.1">
    <property type="nucleotide sequence ID" value="NZ_CP155618.1"/>
</dbReference>
<proteinExistence type="predicted"/>
<feature type="transmembrane region" description="Helical" evidence="1">
    <location>
        <begin position="145"/>
        <end position="163"/>
    </location>
</feature>
<dbReference type="AlphaFoldDB" id="A0AAU7EDE2"/>
<feature type="transmembrane region" description="Helical" evidence="1">
    <location>
        <begin position="172"/>
        <end position="189"/>
    </location>
</feature>
<feature type="transmembrane region" description="Helical" evidence="1">
    <location>
        <begin position="20"/>
        <end position="39"/>
    </location>
</feature>
<evidence type="ECO:0000256" key="1">
    <source>
        <dbReference type="SAM" id="Phobius"/>
    </source>
</evidence>
<keyword evidence="1" id="KW-1133">Transmembrane helix</keyword>
<keyword evidence="1" id="KW-0472">Membrane</keyword>
<organism evidence="2 3">
    <name type="scientific">Mariniflexile litorale</name>
    <dbReference type="NCBI Taxonomy" id="3045158"/>
    <lineage>
        <taxon>Bacteria</taxon>
        <taxon>Pseudomonadati</taxon>
        <taxon>Bacteroidota</taxon>
        <taxon>Flavobacteriia</taxon>
        <taxon>Flavobacteriales</taxon>
        <taxon>Flavobacteriaceae</taxon>
        <taxon>Mariniflexile</taxon>
    </lineage>
</organism>
<keyword evidence="1" id="KW-0812">Transmembrane</keyword>
<keyword evidence="3" id="KW-1185">Reference proteome</keyword>
<dbReference type="EMBL" id="CP155618">
    <property type="protein sequence ID" value="XBL13678.1"/>
    <property type="molecule type" value="Genomic_DNA"/>
</dbReference>